<proteinExistence type="predicted"/>
<dbReference type="Proteomes" id="UP000029738">
    <property type="component" value="Unassembled WGS sequence"/>
</dbReference>
<accession>A0A0C1R5K3</accession>
<dbReference type="EMBL" id="JHEG02000019">
    <property type="protein sequence ID" value="KIE12854.1"/>
    <property type="molecule type" value="Genomic_DNA"/>
</dbReference>
<evidence type="ECO:0000313" key="3">
    <source>
        <dbReference type="Proteomes" id="UP000029738"/>
    </source>
</evidence>
<reference evidence="2" key="1">
    <citation type="journal article" date="2015" name="Genome Announc.">
        <title>Draft Genome Sequence of Tolypothrix boutellei Strain VB521301.</title>
        <authorList>
            <person name="Chandrababunaidu M.M."/>
            <person name="Singh D."/>
            <person name="Sen D."/>
            <person name="Bhan S."/>
            <person name="Das S."/>
            <person name="Gupta A."/>
            <person name="Adhikary S.P."/>
            <person name="Tripathy S."/>
        </authorList>
    </citation>
    <scope>NUCLEOTIDE SEQUENCE</scope>
    <source>
        <strain evidence="2">VB521301</strain>
    </source>
</reference>
<evidence type="ECO:0000313" key="2">
    <source>
        <dbReference type="EMBL" id="KIE12854.1"/>
    </source>
</evidence>
<keyword evidence="3" id="KW-1185">Reference proteome</keyword>
<dbReference type="EMBL" id="JHEG04000001">
    <property type="protein sequence ID" value="KAF3888236.1"/>
    <property type="molecule type" value="Genomic_DNA"/>
</dbReference>
<comment type="caution">
    <text evidence="2">The sequence shown here is derived from an EMBL/GenBank/DDBJ whole genome shotgun (WGS) entry which is preliminary data.</text>
</comment>
<evidence type="ECO:0000313" key="1">
    <source>
        <dbReference type="EMBL" id="KAF3888236.1"/>
    </source>
</evidence>
<protein>
    <submittedName>
        <fullName evidence="2">Uncharacterized protein</fullName>
    </submittedName>
</protein>
<dbReference type="STRING" id="1479485.DA73_0205070"/>
<name>A0A0C1R5K3_9CYAN</name>
<sequence>MLVGLPTVKSFPDKLFDAIYETIKDSYLELVKGQEVENQENINVKIYIQKLKFFDTNWCLKFFFNKSVDEVNGTIVLNLLDELPVCNN</sequence>
<dbReference type="AlphaFoldDB" id="A0A0C1R5K3"/>
<reference evidence="1" key="2">
    <citation type="submission" date="2019-11" db="EMBL/GenBank/DDBJ databases">
        <title>Improved Assembly of Tolypothrix boutellei genome.</title>
        <authorList>
            <person name="Sarangi A.N."/>
            <person name="Mukherjee M."/>
            <person name="Ghosh S."/>
            <person name="Singh D."/>
            <person name="Das A."/>
            <person name="Kant S."/>
            <person name="Prusty A."/>
            <person name="Tripathy S."/>
        </authorList>
    </citation>
    <scope>NUCLEOTIDE SEQUENCE</scope>
    <source>
        <strain evidence="1">VB521301</strain>
    </source>
</reference>
<gene>
    <name evidence="2" type="ORF">DA73_0205070</name>
    <name evidence="1" type="ORF">DA73_0400024140</name>
</gene>
<organism evidence="2">
    <name type="scientific">Tolypothrix bouteillei VB521301</name>
    <dbReference type="NCBI Taxonomy" id="1479485"/>
    <lineage>
        <taxon>Bacteria</taxon>
        <taxon>Bacillati</taxon>
        <taxon>Cyanobacteriota</taxon>
        <taxon>Cyanophyceae</taxon>
        <taxon>Nostocales</taxon>
        <taxon>Tolypothrichaceae</taxon>
        <taxon>Tolypothrix</taxon>
    </lineage>
</organism>
<dbReference type="RefSeq" id="WP_038078972.1">
    <property type="nucleotide sequence ID" value="NZ_JHEG04000001.1"/>
</dbReference>